<reference evidence="2 3" key="1">
    <citation type="submission" date="2013-07" db="EMBL/GenBank/DDBJ databases">
        <authorList>
            <person name="Genoscope - CEA"/>
        </authorList>
    </citation>
    <scope>NUCLEOTIDE SEQUENCE [LARGE SCALE GENOMIC DNA]</scope>
    <source>
        <strain evidence="2 3">G6</strain>
    </source>
</reference>
<keyword evidence="3" id="KW-1185">Reference proteome</keyword>
<keyword evidence="1" id="KW-0472">Membrane</keyword>
<name>A0A068R4C8_9GAMM</name>
<evidence type="ECO:0000256" key="1">
    <source>
        <dbReference type="SAM" id="Phobius"/>
    </source>
</evidence>
<proteinExistence type="predicted"/>
<keyword evidence="1" id="KW-0812">Transmembrane</keyword>
<protein>
    <submittedName>
        <fullName evidence="2">Uncharacterized protein</fullName>
    </submittedName>
</protein>
<dbReference type="Proteomes" id="UP000032735">
    <property type="component" value="Chromosome"/>
</dbReference>
<keyword evidence="1" id="KW-1133">Transmembrane helix</keyword>
<organism evidence="2 3">
    <name type="scientific">Xenorhabdus poinarii G6</name>
    <dbReference type="NCBI Taxonomy" id="1354304"/>
    <lineage>
        <taxon>Bacteria</taxon>
        <taxon>Pseudomonadati</taxon>
        <taxon>Pseudomonadota</taxon>
        <taxon>Gammaproteobacteria</taxon>
        <taxon>Enterobacterales</taxon>
        <taxon>Morganellaceae</taxon>
        <taxon>Xenorhabdus</taxon>
    </lineage>
</organism>
<dbReference type="KEGG" id="xpo:XPG1_2470"/>
<feature type="transmembrane region" description="Helical" evidence="1">
    <location>
        <begin position="12"/>
        <end position="28"/>
    </location>
</feature>
<dbReference type="STRING" id="1354304.XPG1_2470"/>
<dbReference type="HOGENOM" id="CLU_2921792_0_0_6"/>
<dbReference type="AlphaFoldDB" id="A0A068R4C8"/>
<accession>A0A068R4C8</accession>
<evidence type="ECO:0000313" key="3">
    <source>
        <dbReference type="Proteomes" id="UP000032735"/>
    </source>
</evidence>
<sequence length="61" mass="7248">MFKCHHEACLSIRKVIMFLILFNMIHYIGFKTFYIDVGKISFFIYITDLIIASNSNKVEIR</sequence>
<evidence type="ECO:0000313" key="2">
    <source>
        <dbReference type="EMBL" id="CDG22122.1"/>
    </source>
</evidence>
<gene>
    <name evidence="2" type="ORF">XPG1_2470</name>
</gene>
<dbReference type="EMBL" id="FO704551">
    <property type="protein sequence ID" value="CDG22122.1"/>
    <property type="molecule type" value="Genomic_DNA"/>
</dbReference>